<accession>A0AAX1I9M0</accession>
<dbReference type="EC" id="3.2.1.37" evidence="9"/>
<feature type="active site" description="Proton donor" evidence="4">
    <location>
        <position position="253"/>
    </location>
</feature>
<keyword evidence="2 6" id="KW-0378">Hydrolase</keyword>
<organism evidence="9 10">
    <name type="scientific">Stenotrophomonas maltophilia</name>
    <name type="common">Pseudomonas maltophilia</name>
    <name type="synonym">Xanthomonas maltophilia</name>
    <dbReference type="NCBI Taxonomy" id="40324"/>
    <lineage>
        <taxon>Bacteria</taxon>
        <taxon>Pseudomonadati</taxon>
        <taxon>Pseudomonadota</taxon>
        <taxon>Gammaproteobacteria</taxon>
        <taxon>Lysobacterales</taxon>
        <taxon>Lysobacteraceae</taxon>
        <taxon>Stenotrophomonas</taxon>
        <taxon>Stenotrophomonas maltophilia group</taxon>
    </lineage>
</organism>
<dbReference type="InterPro" id="IPR023296">
    <property type="entry name" value="Glyco_hydro_beta-prop_sf"/>
</dbReference>
<dbReference type="InterPro" id="IPR051795">
    <property type="entry name" value="Glycosyl_Hydrlase_43"/>
</dbReference>
<evidence type="ECO:0000256" key="2">
    <source>
        <dbReference type="ARBA" id="ARBA00022801"/>
    </source>
</evidence>
<dbReference type="PANTHER" id="PTHR42812">
    <property type="entry name" value="BETA-XYLOSIDASE"/>
    <property type="match status" value="1"/>
</dbReference>
<dbReference type="PANTHER" id="PTHR42812:SF12">
    <property type="entry name" value="BETA-XYLOSIDASE-RELATED"/>
    <property type="match status" value="1"/>
</dbReference>
<keyword evidence="3 6" id="KW-0326">Glycosidase</keyword>
<dbReference type="Gene3D" id="2.60.120.200">
    <property type="match status" value="1"/>
</dbReference>
<evidence type="ECO:0000256" key="7">
    <source>
        <dbReference type="SAM" id="SignalP"/>
    </source>
</evidence>
<dbReference type="GO" id="GO:0009044">
    <property type="term" value="F:xylan 1,4-beta-xylosidase activity"/>
    <property type="evidence" value="ECO:0007669"/>
    <property type="project" value="UniProtKB-EC"/>
</dbReference>
<dbReference type="InterPro" id="IPR013320">
    <property type="entry name" value="ConA-like_dom_sf"/>
</dbReference>
<dbReference type="GO" id="GO:0005975">
    <property type="term" value="P:carbohydrate metabolic process"/>
    <property type="evidence" value="ECO:0007669"/>
    <property type="project" value="InterPro"/>
</dbReference>
<gene>
    <name evidence="9" type="ORF">GPNADHDJ_00118</name>
</gene>
<feature type="chain" id="PRO_5043365167" evidence="7">
    <location>
        <begin position="39"/>
        <end position="583"/>
    </location>
</feature>
<dbReference type="Proteomes" id="UP000515598">
    <property type="component" value="Chromosome"/>
</dbReference>
<evidence type="ECO:0000256" key="6">
    <source>
        <dbReference type="RuleBase" id="RU361187"/>
    </source>
</evidence>
<evidence type="ECO:0000256" key="4">
    <source>
        <dbReference type="PIRSR" id="PIRSR606710-1"/>
    </source>
</evidence>
<feature type="site" description="Important for catalytic activity, responsible for pKa modulation of the active site Glu and correct orientation of both the proton donor and substrate" evidence="5">
    <location>
        <position position="188"/>
    </location>
</feature>
<evidence type="ECO:0000256" key="5">
    <source>
        <dbReference type="PIRSR" id="PIRSR606710-2"/>
    </source>
</evidence>
<sequence>MMTLSTQSPVARDRAGLRSMARKLLAAVFLLSAAAARASAPPDAPPVYFDWFEYRGNDQAFEVPLPAGHYRNPVLAGFHADPSIVRANGRFYLVNSSFTYFPGIPVFESADLVHWKQIGNVIDRPTQLDFDGLSVSRGIFAPTIEYHDGVFYVVTTATDSGGNFIATARDPAGPWSDPHWLPGIDGIDPSLFFDDDGKVYLVNNDAPPGPPRYDGHRAIWMQQIDLPAFKPVGPRRVLVDGGVEPAKNPIWIEGPHIYKREGWYYLSDAEGGTGPQHSQVVLRSRAVWGPYVPYAGNPILTQRELPDDRPLPITNAGHADLVEGPDGSWWAVFLASRNYQTRHYNTGRETYLLPVRWQDGWPQILPTDQAIPYVAKAPSWMQGEASQAPSTGNFVARDNFDGPALDRQWLRVRVPRHAWADLHKRPGMLAVHPLAEDLDTLRNPAFLGRRQQHLRFEASTAMTPPAPGVAAGLAAFQSEAYWYFLGVRDLGGGRLSLFLEARDGGGSTRTLASHDVPASAALRLKIAGNEGDYAFWFDTGDGQGWQLLAGDVDGTVLSTDRAGGFVGALLGPFARDERTGRSK</sequence>
<proteinExistence type="inferred from homology"/>
<evidence type="ECO:0000256" key="3">
    <source>
        <dbReference type="ARBA" id="ARBA00023295"/>
    </source>
</evidence>
<dbReference type="SUPFAM" id="SSF75005">
    <property type="entry name" value="Arabinanase/levansucrase/invertase"/>
    <property type="match status" value="1"/>
</dbReference>
<dbReference type="Pfam" id="PF04616">
    <property type="entry name" value="Glyco_hydro_43"/>
    <property type="match status" value="1"/>
</dbReference>
<comment type="similarity">
    <text evidence="1 6">Belongs to the glycosyl hydrolase 43 family.</text>
</comment>
<feature type="active site" description="Proton acceptor" evidence="4">
    <location>
        <position position="81"/>
    </location>
</feature>
<keyword evidence="7" id="KW-0732">Signal</keyword>
<dbReference type="CDD" id="cd18617">
    <property type="entry name" value="GH43_XynB-like"/>
    <property type="match status" value="1"/>
</dbReference>
<dbReference type="EMBL" id="CP060025">
    <property type="protein sequence ID" value="QNG75952.1"/>
    <property type="molecule type" value="Genomic_DNA"/>
</dbReference>
<dbReference type="SUPFAM" id="SSF49899">
    <property type="entry name" value="Concanavalin A-like lectins/glucanases"/>
    <property type="match status" value="1"/>
</dbReference>
<dbReference type="InterPro" id="IPR006710">
    <property type="entry name" value="Glyco_hydro_43"/>
</dbReference>
<dbReference type="InterPro" id="IPR041542">
    <property type="entry name" value="GH43_C2"/>
</dbReference>
<feature type="domain" description="Beta-xylosidase C-terminal Concanavalin A-like" evidence="8">
    <location>
        <begin position="397"/>
        <end position="581"/>
    </location>
</feature>
<dbReference type="AlphaFoldDB" id="A0AAX1I9M0"/>
<evidence type="ECO:0000313" key="10">
    <source>
        <dbReference type="Proteomes" id="UP000515598"/>
    </source>
</evidence>
<evidence type="ECO:0000259" key="8">
    <source>
        <dbReference type="Pfam" id="PF17851"/>
    </source>
</evidence>
<reference evidence="9 10" key="1">
    <citation type="submission" date="2020-08" db="EMBL/GenBank/DDBJ databases">
        <title>Phenotypic and transcriptomic analysis of seven clinical Stenotrophomonas maltophilia isolates identify a small set of shared and commonly regulated genes involved in biofilm lifestyle.</title>
        <authorList>
            <person name="Alio I."/>
            <person name="Gudzuhn M."/>
            <person name="Streit W."/>
        </authorList>
    </citation>
    <scope>NUCLEOTIDE SEQUENCE [LARGE SCALE GENOMIC DNA]</scope>
    <source>
        <strain evidence="9 10">UHH_SKK55</strain>
    </source>
</reference>
<dbReference type="Pfam" id="PF17851">
    <property type="entry name" value="GH43_C2"/>
    <property type="match status" value="1"/>
</dbReference>
<evidence type="ECO:0000313" key="9">
    <source>
        <dbReference type="EMBL" id="QNG75952.1"/>
    </source>
</evidence>
<feature type="signal peptide" evidence="7">
    <location>
        <begin position="1"/>
        <end position="38"/>
    </location>
</feature>
<name>A0AAX1I9M0_STEMA</name>
<protein>
    <submittedName>
        <fullName evidence="9">Glycoside hydrolase 43 family protein</fullName>
        <ecNumber evidence="9">3.2.1.37</ecNumber>
    </submittedName>
</protein>
<evidence type="ECO:0000256" key="1">
    <source>
        <dbReference type="ARBA" id="ARBA00009865"/>
    </source>
</evidence>
<dbReference type="Gene3D" id="2.115.10.20">
    <property type="entry name" value="Glycosyl hydrolase domain, family 43"/>
    <property type="match status" value="1"/>
</dbReference>